<keyword evidence="3" id="KW-0378">Hydrolase</keyword>
<evidence type="ECO:0000259" key="4">
    <source>
        <dbReference type="Pfam" id="PF00135"/>
    </source>
</evidence>
<organism evidence="5 6">
    <name type="scientific">Mytilus galloprovincialis</name>
    <name type="common">Mediterranean mussel</name>
    <dbReference type="NCBI Taxonomy" id="29158"/>
    <lineage>
        <taxon>Eukaryota</taxon>
        <taxon>Metazoa</taxon>
        <taxon>Spiralia</taxon>
        <taxon>Lophotrochozoa</taxon>
        <taxon>Mollusca</taxon>
        <taxon>Bivalvia</taxon>
        <taxon>Autobranchia</taxon>
        <taxon>Pteriomorphia</taxon>
        <taxon>Mytilida</taxon>
        <taxon>Mytiloidea</taxon>
        <taxon>Mytilidae</taxon>
        <taxon>Mytilinae</taxon>
        <taxon>Mytilus</taxon>
    </lineage>
</organism>
<evidence type="ECO:0000313" key="5">
    <source>
        <dbReference type="EMBL" id="VDI71099.1"/>
    </source>
</evidence>
<dbReference type="EMBL" id="UYJE01009192">
    <property type="protein sequence ID" value="VDI71099.1"/>
    <property type="molecule type" value="Genomic_DNA"/>
</dbReference>
<dbReference type="Gene3D" id="3.40.50.1820">
    <property type="entry name" value="alpha/beta hydrolase"/>
    <property type="match status" value="4"/>
</dbReference>
<gene>
    <name evidence="5" type="ORF">MGAL_10B046835</name>
</gene>
<accession>A0A8B6GYX3</accession>
<dbReference type="FunFam" id="3.40.50.1820:FF:000127">
    <property type="entry name" value="Thyroglobulin"/>
    <property type="match status" value="1"/>
</dbReference>
<protein>
    <submittedName>
        <fullName evidence="5">Neuroligin</fullName>
    </submittedName>
</protein>
<evidence type="ECO:0000256" key="2">
    <source>
        <dbReference type="ARBA" id="ARBA00022729"/>
    </source>
</evidence>
<dbReference type="Pfam" id="PF00135">
    <property type="entry name" value="COesterase"/>
    <property type="match status" value="4"/>
</dbReference>
<comment type="similarity">
    <text evidence="1">Belongs to the type-B carboxylesterase/lipase family.</text>
</comment>
<proteinExistence type="inferred from homology"/>
<dbReference type="InterPro" id="IPR002018">
    <property type="entry name" value="CarbesteraseB"/>
</dbReference>
<dbReference type="InterPro" id="IPR051093">
    <property type="entry name" value="Neuroligin/BSAL"/>
</dbReference>
<name>A0A8B6GYX3_MYTGA</name>
<evidence type="ECO:0000313" key="6">
    <source>
        <dbReference type="Proteomes" id="UP000596742"/>
    </source>
</evidence>
<dbReference type="PROSITE" id="PS00122">
    <property type="entry name" value="CARBOXYLESTERASE_B_1"/>
    <property type="match status" value="2"/>
</dbReference>
<keyword evidence="2" id="KW-0732">Signal</keyword>
<dbReference type="InterPro" id="IPR019819">
    <property type="entry name" value="Carboxylesterase_B_CS"/>
</dbReference>
<dbReference type="InterPro" id="IPR019826">
    <property type="entry name" value="Carboxylesterase_B_AS"/>
</dbReference>
<comment type="caution">
    <text evidence="5">The sequence shown here is derived from an EMBL/GenBank/DDBJ whole genome shotgun (WGS) entry which is preliminary data.</text>
</comment>
<feature type="domain" description="Carboxylesterase type B" evidence="4">
    <location>
        <begin position="1251"/>
        <end position="1450"/>
    </location>
</feature>
<evidence type="ECO:0000256" key="1">
    <source>
        <dbReference type="ARBA" id="ARBA00005964"/>
    </source>
</evidence>
<dbReference type="OrthoDB" id="3200163at2759"/>
<evidence type="ECO:0000256" key="3">
    <source>
        <dbReference type="ARBA" id="ARBA00022801"/>
    </source>
</evidence>
<reference evidence="5" key="1">
    <citation type="submission" date="2018-11" db="EMBL/GenBank/DDBJ databases">
        <authorList>
            <person name="Alioto T."/>
            <person name="Alioto T."/>
        </authorList>
    </citation>
    <scope>NUCLEOTIDE SEQUENCE</scope>
</reference>
<feature type="domain" description="Carboxylesterase type B" evidence="4">
    <location>
        <begin position="1628"/>
        <end position="2144"/>
    </location>
</feature>
<dbReference type="PANTHER" id="PTHR43903">
    <property type="entry name" value="NEUROLIGIN"/>
    <property type="match status" value="1"/>
</dbReference>
<dbReference type="PROSITE" id="PS00941">
    <property type="entry name" value="CARBOXYLESTERASE_B_2"/>
    <property type="match status" value="3"/>
</dbReference>
<feature type="domain" description="Carboxylesterase type B" evidence="4">
    <location>
        <begin position="20"/>
        <end position="504"/>
    </location>
</feature>
<dbReference type="Proteomes" id="UP000596742">
    <property type="component" value="Unassembled WGS sequence"/>
</dbReference>
<dbReference type="SUPFAM" id="SSF53474">
    <property type="entry name" value="alpha/beta-Hydrolases"/>
    <property type="match status" value="4"/>
</dbReference>
<feature type="non-terminal residue" evidence="5">
    <location>
        <position position="2183"/>
    </location>
</feature>
<sequence>PWRCHPLTDSVQNQEDAMTISDVYEFKNIPFAKAPVDNLRFEKPQPYGSWDNTLDARHFGPSCIQVMTGMESFLKNTNISEDCLYLNIYIPHHVSTESRKAVMVWIHGGGYSSGQTEFYDGAYLAVAGDVIVVTIQYRLNIFGFFATGNSKGNHGLWDQILAIQWVKDNIASYGGNSQSITIFGESAGAFSVGLLSVMPQNQGLFQRAIMQSGTALSEISMGLITRYASSQILGKLSQCMKYVDANVLLEEAGKEFSSSFIQIPFAPIIDGELLPVQPKQLLLDSSTSGFFKSLDVIIGINSGEGSLMLDFFLNGGQDFFQFNASDHIPKRILCDVLVPDIANVVFNNNTDIAISICDNYGSASSRDQLSQDILNVYTDLAFTVPAVESLRLHTGNGNGKQFQYIFSKQNSFFSATPYPDWFDGSAHATDLIYLFFPGTLPTDQDGELSMNLFKYWTNFAKTGDVNGVDLPKWEEYDTTTEHYINLNINITTGQQMFEDRVDFWLIDIPRILNPSSSTRRPINGCFNFSRLCVVKAIWMFEVEDQQLSEQDVAKLNICNYFPNEKPRSGRKIPEVGGGGAESNLFHRKMLTELLQLFRFLYHSLSRPIPRCKEEKILIEIAYVLRAPCSVLRAPCSVLRAPCSVLLPTKHNHSPTIRSLLSIKLIIRKNRYKEEAIMISVKLTVLLYVLLPAFSQDLQEVTISTPLGGLLGLRRKLLSEDVYEFKNVPFAKAPVDNLRFEKPQPYGSWDNTLDARHFGPSCYQDMSGSNLKNKNISEDCLYLNIYIPHHVSTGNRKSVMVWIHGGGNSNGQTQLYDAAYLALVGDVIVVTIQYRLNIFGFFATGNSKGNYGLWDQILAIQWVKDNIASYGGNSQSITIFGESAGALDLGLLSIMPQNQGLYQRIILQSGLALAETGLGTITHYSSSQVANNVGCSQSDPGELTQCMKYVDANVLGKIISVGSFAPVIDGELLPTQPKELLRDSQSQASRFYKSLDIIIGVTTGEGSLLLDIYLGGVQNFYQFNATDHIPKRILCNVIAQDIVDDIYNSNTDIVSLICDKYGAALTRDQLSKNVLNAFSDPRFLISGVESLRLHTGNDSGRQFQYIFSKPSYLLPDKPRPEWFDVSAHATELFYFFFIESLPTEQDRELSSNLMKYWTNFAKTGSNKLMGQSFWSMSRSVLYYTSRDGNRVPFSQNNLSYDTYGKRPLIFMYCEKRFEWIKGVRGLARVGTRRFQVINGGGHIKKGFFGLQKIPYARPPVGNLRFEKPQPYGSWESILDARMFGPSCFQNIDYFRKRLMNKNIAEDCLFLNIYVPSNVSTDNQKSVIVWIHGGSYASGKGSIYDGARLAVTGDVIIVTINYRLNIFGFLSLDDLPGNYGLWDQIMTIQWVKDNIPSFGGNSKSITISGESAGGFSVALLSIAPINKGLFQRAIIQSGTALSTYAVAQCLKEIAFAPVVDVFRCSDRNRVCLHVSAAISRRYILINVNDTNITSDIKDIKKYSTTESHWLIYQIKNILNPPEFRKNWHLAKVGVTESNLIFFQLAIEEGLMLVQIRFLVGRLLKVVLITNKLMPNGFYLRKVNEETDRCKKLTFYTVNFSLGLLGGSMMFFHLAMPLLLAVHVEGLEIPTTIKTSLGHLLGVKYTEPYTKKTVYEFRKIPYAIPPVGKSRFTNPWFYGRWLGTLTATKFGPSCYQDIEMSTAFLSNTNISENCLHMNIYVPNNISRRNDYSVMVWIHGGKFDKGQGMTFRGGMLASIGDVIVVTVNYRLGIFGFLSTGDSAARGNYGFKDQQIALLWIRRYIKSFGGNPKSITVFGHSAGAMSIALHALMTKGLFRRMILQSGFATSPLSLSTSVPKYTKKVAKLVRCWNNNNNLVVDCLRNITSKDLQSAYRDVISKIDHPTLSPPFGPVIDGKRITNYPSNLLRNSTNFNSIDLLIGNVVNEGSTYVELLNKYQKSYSFNISNGIPKRILCNHIAPLLAKDIYSNNQELSQAICNRYGNGSDLQEQTSNQLDFYGDVMFNIQTKRALTSHSEGNSSGKTFQYMFAQHTDLTQTKILPSWVTGPVHGSDIYFVSPFLELMSLSDDNKKVVEAVMKYWTNFAKYGDVNGDDLAPWPEYDPTHQKYLQIDVNMTSRSKLYESRVDFWLEEVPNLPKLGVTVENLSSSISACTVLVFSFSLVLLFSL</sequence>
<feature type="domain" description="Carboxylesterase type B" evidence="4">
    <location>
        <begin position="700"/>
        <end position="1174"/>
    </location>
</feature>
<dbReference type="GO" id="GO:0016787">
    <property type="term" value="F:hydrolase activity"/>
    <property type="evidence" value="ECO:0007669"/>
    <property type="project" value="UniProtKB-KW"/>
</dbReference>
<keyword evidence="6" id="KW-1185">Reference proteome</keyword>
<dbReference type="InterPro" id="IPR029058">
    <property type="entry name" value="AB_hydrolase_fold"/>
</dbReference>